<keyword evidence="1" id="KW-1133">Transmembrane helix</keyword>
<feature type="transmembrane region" description="Helical" evidence="1">
    <location>
        <begin position="15"/>
        <end position="35"/>
    </location>
</feature>
<name>A0A367YSV3_9ACTN</name>
<dbReference type="InterPro" id="IPR045713">
    <property type="entry name" value="DUF6069"/>
</dbReference>
<dbReference type="Proteomes" id="UP000252770">
    <property type="component" value="Unassembled WGS sequence"/>
</dbReference>
<evidence type="ECO:0000313" key="3">
    <source>
        <dbReference type="Proteomes" id="UP000252770"/>
    </source>
</evidence>
<evidence type="ECO:0000313" key="2">
    <source>
        <dbReference type="EMBL" id="RCK68827.1"/>
    </source>
</evidence>
<dbReference type="RefSeq" id="WP_114127451.1">
    <property type="nucleotide sequence ID" value="NZ_QOUI01000009.1"/>
</dbReference>
<feature type="transmembrane region" description="Helical" evidence="1">
    <location>
        <begin position="112"/>
        <end position="134"/>
    </location>
</feature>
<protein>
    <submittedName>
        <fullName evidence="2">Uncharacterized protein</fullName>
    </submittedName>
</protein>
<feature type="transmembrane region" description="Helical" evidence="1">
    <location>
        <begin position="87"/>
        <end position="106"/>
    </location>
</feature>
<accession>A0A367YSV3</accession>
<reference evidence="2 3" key="1">
    <citation type="submission" date="2018-07" db="EMBL/GenBank/DDBJ databases">
        <title>Desertimonas flava gen. nov. sp. nov.</title>
        <authorList>
            <person name="Liu S."/>
        </authorList>
    </citation>
    <scope>NUCLEOTIDE SEQUENCE [LARGE SCALE GENOMIC DNA]</scope>
    <source>
        <strain evidence="2 3">16Sb5-5</strain>
    </source>
</reference>
<gene>
    <name evidence="2" type="ORF">DT076_14755</name>
</gene>
<keyword evidence="1" id="KW-0812">Transmembrane</keyword>
<keyword evidence="3" id="KW-1185">Reference proteome</keyword>
<keyword evidence="1" id="KW-0472">Membrane</keyword>
<dbReference type="Pfam" id="PF19545">
    <property type="entry name" value="DUF6069"/>
    <property type="match status" value="1"/>
</dbReference>
<evidence type="ECO:0000256" key="1">
    <source>
        <dbReference type="SAM" id="Phobius"/>
    </source>
</evidence>
<comment type="caution">
    <text evidence="2">The sequence shown here is derived from an EMBL/GenBank/DDBJ whole genome shotgun (WGS) entry which is preliminary data.</text>
</comment>
<feature type="transmembrane region" description="Helical" evidence="1">
    <location>
        <begin position="55"/>
        <end position="80"/>
    </location>
</feature>
<dbReference type="AlphaFoldDB" id="A0A367YSV3"/>
<sequence>MSTPTGRRLLTPKAVLVRGVVAAVLATVLNMLLFVTVRGQGASMEVAPFGGPAMAVVVSAVAVVTAVVVLVGAGIAALLARWSSRWVMLWAWAAVVIGIATALVPLSATDEFGTAVGLAVLHIVPGAVLAVALLRRTILPRRDSGLDAERPGTGA</sequence>
<proteinExistence type="predicted"/>
<dbReference type="EMBL" id="QOUI01000009">
    <property type="protein sequence ID" value="RCK68827.1"/>
    <property type="molecule type" value="Genomic_DNA"/>
</dbReference>
<organism evidence="2 3">
    <name type="scientific">Desertihabitans brevis</name>
    <dbReference type="NCBI Taxonomy" id="2268447"/>
    <lineage>
        <taxon>Bacteria</taxon>
        <taxon>Bacillati</taxon>
        <taxon>Actinomycetota</taxon>
        <taxon>Actinomycetes</taxon>
        <taxon>Propionibacteriales</taxon>
        <taxon>Propionibacteriaceae</taxon>
        <taxon>Desertihabitans</taxon>
    </lineage>
</organism>